<gene>
    <name evidence="3" type="ORF">PENTCL1PPCAC_2879</name>
</gene>
<dbReference type="Gene3D" id="3.40.50.1820">
    <property type="entry name" value="alpha/beta hydrolase"/>
    <property type="match status" value="1"/>
</dbReference>
<evidence type="ECO:0000256" key="1">
    <source>
        <dbReference type="SAM" id="SignalP"/>
    </source>
</evidence>
<reference evidence="3" key="1">
    <citation type="submission" date="2023-10" db="EMBL/GenBank/DDBJ databases">
        <title>Genome assembly of Pristionchus species.</title>
        <authorList>
            <person name="Yoshida K."/>
            <person name="Sommer R.J."/>
        </authorList>
    </citation>
    <scope>NUCLEOTIDE SEQUENCE</scope>
    <source>
        <strain evidence="3">RS0144</strain>
    </source>
</reference>
<evidence type="ECO:0000313" key="3">
    <source>
        <dbReference type="EMBL" id="GMS80704.1"/>
    </source>
</evidence>
<dbReference type="Pfam" id="PF01764">
    <property type="entry name" value="Lipase_3"/>
    <property type="match status" value="1"/>
</dbReference>
<dbReference type="InterPro" id="IPR029058">
    <property type="entry name" value="AB_hydrolase_fold"/>
</dbReference>
<keyword evidence="4" id="KW-1185">Reference proteome</keyword>
<protein>
    <recommendedName>
        <fullName evidence="2">Fungal lipase-type domain-containing protein</fullName>
    </recommendedName>
</protein>
<feature type="signal peptide" evidence="1">
    <location>
        <begin position="1"/>
        <end position="19"/>
    </location>
</feature>
<comment type="caution">
    <text evidence="3">The sequence shown here is derived from an EMBL/GenBank/DDBJ whole genome shotgun (WGS) entry which is preliminary data.</text>
</comment>
<feature type="non-terminal residue" evidence="3">
    <location>
        <position position="1"/>
    </location>
</feature>
<dbReference type="GO" id="GO:0006629">
    <property type="term" value="P:lipid metabolic process"/>
    <property type="evidence" value="ECO:0007669"/>
    <property type="project" value="InterPro"/>
</dbReference>
<feature type="domain" description="Fungal lipase-type" evidence="2">
    <location>
        <begin position="97"/>
        <end position="232"/>
    </location>
</feature>
<dbReference type="PANTHER" id="PTHR45908:SF11">
    <property type="entry name" value="FUNGAL LIPASE-LIKE DOMAIN-CONTAINING PROTEIN"/>
    <property type="match status" value="1"/>
</dbReference>
<dbReference type="CDD" id="cd00519">
    <property type="entry name" value="Lipase_3"/>
    <property type="match status" value="1"/>
</dbReference>
<evidence type="ECO:0000313" key="4">
    <source>
        <dbReference type="Proteomes" id="UP001432027"/>
    </source>
</evidence>
<proteinExistence type="predicted"/>
<dbReference type="PANTHER" id="PTHR45908">
    <property type="entry name" value="PROTEIN CBG11750-RELATED"/>
    <property type="match status" value="1"/>
</dbReference>
<dbReference type="InterPro" id="IPR002921">
    <property type="entry name" value="Fungal_lipase-type"/>
</dbReference>
<accession>A0AAV5SD08</accession>
<dbReference type="AlphaFoldDB" id="A0AAV5SD08"/>
<sequence length="296" mass="32493">FQMKTLLLAIAFCCNSALSSPLQQGQAAAARFNDATARTIMLPLSSAAYSDAPQSCLTNQLKTAKLSKQVSLKCDYFKKDMCSGFTFFDETKKVIGMSFRGTSDSSQLIAEITDTLFDSKVDFQDGGKTSKYFNDAFMDVWNGGLGDDFTALAAKYPSYTVWVTGHSLGGALASMAAAHISTNGISTKDKIVLYTFGQPRTGDQKYADVHDGLVTAFRVTHSKDIVAHIPPQFMKYEHHTSEVWYDNDMTDGASYVVCGKQEDLRCSDKNVLNTSPDDHTHYYGKEVADWGRAGCQ</sequence>
<name>A0AAV5SD08_9BILA</name>
<evidence type="ECO:0000259" key="2">
    <source>
        <dbReference type="Pfam" id="PF01764"/>
    </source>
</evidence>
<dbReference type="SUPFAM" id="SSF53474">
    <property type="entry name" value="alpha/beta-Hydrolases"/>
    <property type="match status" value="1"/>
</dbReference>
<dbReference type="Proteomes" id="UP001432027">
    <property type="component" value="Unassembled WGS sequence"/>
</dbReference>
<keyword evidence="1" id="KW-0732">Signal</keyword>
<organism evidence="3 4">
    <name type="scientific">Pristionchus entomophagus</name>
    <dbReference type="NCBI Taxonomy" id="358040"/>
    <lineage>
        <taxon>Eukaryota</taxon>
        <taxon>Metazoa</taxon>
        <taxon>Ecdysozoa</taxon>
        <taxon>Nematoda</taxon>
        <taxon>Chromadorea</taxon>
        <taxon>Rhabditida</taxon>
        <taxon>Rhabditina</taxon>
        <taxon>Diplogasteromorpha</taxon>
        <taxon>Diplogasteroidea</taxon>
        <taxon>Neodiplogasteridae</taxon>
        <taxon>Pristionchus</taxon>
    </lineage>
</organism>
<dbReference type="EMBL" id="BTSX01000001">
    <property type="protein sequence ID" value="GMS80704.1"/>
    <property type="molecule type" value="Genomic_DNA"/>
</dbReference>
<feature type="chain" id="PRO_5044022899" description="Fungal lipase-type domain-containing protein" evidence="1">
    <location>
        <begin position="20"/>
        <end position="296"/>
    </location>
</feature>